<dbReference type="RefSeq" id="WP_378254785.1">
    <property type="nucleotide sequence ID" value="NZ_JBHSJV010000001.1"/>
</dbReference>
<reference evidence="4" key="1">
    <citation type="journal article" date="2019" name="Int. J. Syst. Evol. Microbiol.">
        <title>The Global Catalogue of Microorganisms (GCM) 10K type strain sequencing project: providing services to taxonomists for standard genome sequencing and annotation.</title>
        <authorList>
            <consortium name="The Broad Institute Genomics Platform"/>
            <consortium name="The Broad Institute Genome Sequencing Center for Infectious Disease"/>
            <person name="Wu L."/>
            <person name="Ma J."/>
        </authorList>
    </citation>
    <scope>NUCLEOTIDE SEQUENCE [LARGE SCALE GENOMIC DNA]</scope>
    <source>
        <strain evidence="4">KCTC 42423</strain>
    </source>
</reference>
<dbReference type="PANTHER" id="PTHR32060">
    <property type="entry name" value="TAIL-SPECIFIC PROTEASE"/>
    <property type="match status" value="1"/>
</dbReference>
<dbReference type="EMBL" id="JBHULX010000039">
    <property type="protein sequence ID" value="MFD2592715.1"/>
    <property type="molecule type" value="Genomic_DNA"/>
</dbReference>
<comment type="caution">
    <text evidence="3">The sequence shown here is derived from an EMBL/GenBank/DDBJ whole genome shotgun (WGS) entry which is preliminary data.</text>
</comment>
<sequence length="504" mass="58007">MKRLKSYMLLLLLGITGAKTVYTQTSFISNEKKHTVAQLKEEIQLLRKNLETIHTGLYTYTDSLRFATVFDALETSITTPLSSIELYRKLLVLNQHIKNGHTAIKPEVAYERYIKTKAPLFPLELYFDRDTLYILKNYSHNDAIKEGSILNTINGENAAAVFTTLRNQLPRDGYNTTFPEKVITDTFRRYYAYLKGIPEVYELELKTPEGVKQQLRIRGLSGEEIKKVKWERYRDNKQWWGFTGEPLMTLDIKDSIAVMKLKTFSIYYLKKAKQNFRKFFSNAFDQIAANNVQQLIIDLRDNGGGDEMPTLQLFAHLSKTPFTFYETMYTKSNRVPNPKLYNYGGFLMNFLYPTFKLKRKGDVYEIKGIPGLKEFPPATTVFNGDVYILTNGYSFSATGEITAFIKHARRATFIGEEVGGNAKQHVSGTTFTLTLPYSQIRIQIPVELFRLRVAHKNTGHGVIPDYYIKPSITDKLNGKDVEMEFAMELIAKKKKINNNKSVFK</sequence>
<dbReference type="Pfam" id="PF03572">
    <property type="entry name" value="Peptidase_S41"/>
    <property type="match status" value="1"/>
</dbReference>
<protein>
    <submittedName>
        <fullName evidence="3">S41 family peptidase</fullName>
    </submittedName>
</protein>
<feature type="signal peptide" evidence="1">
    <location>
        <begin position="1"/>
        <end position="23"/>
    </location>
</feature>
<evidence type="ECO:0000313" key="4">
    <source>
        <dbReference type="Proteomes" id="UP001597459"/>
    </source>
</evidence>
<dbReference type="InterPro" id="IPR029045">
    <property type="entry name" value="ClpP/crotonase-like_dom_sf"/>
</dbReference>
<evidence type="ECO:0000256" key="1">
    <source>
        <dbReference type="SAM" id="SignalP"/>
    </source>
</evidence>
<evidence type="ECO:0000313" key="3">
    <source>
        <dbReference type="EMBL" id="MFD2592715.1"/>
    </source>
</evidence>
<name>A0ABW5NAS4_9FLAO</name>
<dbReference type="SUPFAM" id="SSF52096">
    <property type="entry name" value="ClpP/crotonase"/>
    <property type="match status" value="1"/>
</dbReference>
<proteinExistence type="predicted"/>
<dbReference type="InterPro" id="IPR005151">
    <property type="entry name" value="Tail-specific_protease"/>
</dbReference>
<dbReference type="Proteomes" id="UP001597459">
    <property type="component" value="Unassembled WGS sequence"/>
</dbReference>
<dbReference type="Gene3D" id="3.90.226.10">
    <property type="entry name" value="2-enoyl-CoA Hydratase, Chain A, domain 1"/>
    <property type="match status" value="1"/>
</dbReference>
<evidence type="ECO:0000259" key="2">
    <source>
        <dbReference type="Pfam" id="PF03572"/>
    </source>
</evidence>
<dbReference type="PANTHER" id="PTHR32060:SF30">
    <property type="entry name" value="CARBOXY-TERMINAL PROCESSING PROTEASE CTPA"/>
    <property type="match status" value="1"/>
</dbReference>
<feature type="domain" description="Tail specific protease" evidence="2">
    <location>
        <begin position="256"/>
        <end position="467"/>
    </location>
</feature>
<gene>
    <name evidence="3" type="ORF">ACFSTE_17900</name>
</gene>
<accession>A0ABW5NAS4</accession>
<keyword evidence="4" id="KW-1185">Reference proteome</keyword>
<organism evidence="3 4">
    <name type="scientific">Aquimarina hainanensis</name>
    <dbReference type="NCBI Taxonomy" id="1578017"/>
    <lineage>
        <taxon>Bacteria</taxon>
        <taxon>Pseudomonadati</taxon>
        <taxon>Bacteroidota</taxon>
        <taxon>Flavobacteriia</taxon>
        <taxon>Flavobacteriales</taxon>
        <taxon>Flavobacteriaceae</taxon>
        <taxon>Aquimarina</taxon>
    </lineage>
</organism>
<feature type="chain" id="PRO_5047345001" evidence="1">
    <location>
        <begin position="24"/>
        <end position="504"/>
    </location>
</feature>
<keyword evidence="1" id="KW-0732">Signal</keyword>